<evidence type="ECO:0000313" key="2">
    <source>
        <dbReference type="EMBL" id="QDZ24325.1"/>
    </source>
</evidence>
<organism evidence="2 3">
    <name type="scientific">Chloropicon primus</name>
    <dbReference type="NCBI Taxonomy" id="1764295"/>
    <lineage>
        <taxon>Eukaryota</taxon>
        <taxon>Viridiplantae</taxon>
        <taxon>Chlorophyta</taxon>
        <taxon>Chloropicophyceae</taxon>
        <taxon>Chloropicales</taxon>
        <taxon>Chloropicaceae</taxon>
        <taxon>Chloropicon</taxon>
    </lineage>
</organism>
<feature type="transmembrane region" description="Helical" evidence="1">
    <location>
        <begin position="299"/>
        <end position="319"/>
    </location>
</feature>
<dbReference type="PANTHER" id="PTHR33372:SF2">
    <property type="entry name" value="PROTEIN CHAPERONE-LIKE PROTEIN OF POR1, CHLOROPLASTIC"/>
    <property type="match status" value="1"/>
</dbReference>
<evidence type="ECO:0000256" key="1">
    <source>
        <dbReference type="SAM" id="Phobius"/>
    </source>
</evidence>
<dbReference type="Pfam" id="PF11833">
    <property type="entry name" value="CPP1-like"/>
    <property type="match status" value="1"/>
</dbReference>
<sequence length="320" mass="34945">MTVPGGKRLAATRRVEMVASSLCVARRGGGSWPRPGAFRTCSRLAPPPPAPAGGGHLVVVGREARSERREWLLSVRAEADVSSSGDFQDQSFAQGDAAEEFEDELPDIHKVFPRHKEKDPYKLLGIGAEASYEEVQEARAYLVEEYKGNKMSVESIEIAHDKIISMNFKHRKEDGIKLVNKGKGKQVLPPSEDEEPEGPLGKFLDTRVAKKALMKTVGVFLTVIVWTVATALDSEPTAQVTAGLVATIFFVQQKRQQKADKEENVFWGSVGTAIVATAAGWILGNLFPIVLPVLPEGVSVQAVCTIFALITQWFASTYVR</sequence>
<protein>
    <submittedName>
        <fullName evidence="2">Uncharacterized protein</fullName>
    </submittedName>
</protein>
<feature type="transmembrane region" description="Helical" evidence="1">
    <location>
        <begin position="237"/>
        <end position="253"/>
    </location>
</feature>
<gene>
    <name evidence="2" type="ORF">A3770_13p68430</name>
</gene>
<dbReference type="AlphaFoldDB" id="A0A5B8MXA9"/>
<dbReference type="EMBL" id="CP031046">
    <property type="protein sequence ID" value="QDZ24325.1"/>
    <property type="molecule type" value="Genomic_DNA"/>
</dbReference>
<keyword evidence="1" id="KW-1133">Transmembrane helix</keyword>
<reference evidence="2 3" key="1">
    <citation type="submission" date="2018-07" db="EMBL/GenBank/DDBJ databases">
        <title>The complete nuclear genome of the prasinophyte Chloropicon primus (CCMP1205).</title>
        <authorList>
            <person name="Pombert J.-F."/>
            <person name="Otis C."/>
            <person name="Turmel M."/>
            <person name="Lemieux C."/>
        </authorList>
    </citation>
    <scope>NUCLEOTIDE SEQUENCE [LARGE SCALE GENOMIC DNA]</scope>
    <source>
        <strain evidence="2 3">CCMP1205</strain>
    </source>
</reference>
<proteinExistence type="predicted"/>
<dbReference type="OrthoDB" id="2014563at2759"/>
<name>A0A5B8MXA9_9CHLO</name>
<evidence type="ECO:0000313" key="3">
    <source>
        <dbReference type="Proteomes" id="UP000316726"/>
    </source>
</evidence>
<keyword evidence="1" id="KW-0472">Membrane</keyword>
<dbReference type="Proteomes" id="UP000316726">
    <property type="component" value="Chromosome 13"/>
</dbReference>
<feature type="transmembrane region" description="Helical" evidence="1">
    <location>
        <begin position="265"/>
        <end position="287"/>
    </location>
</feature>
<feature type="transmembrane region" description="Helical" evidence="1">
    <location>
        <begin position="212"/>
        <end position="231"/>
    </location>
</feature>
<dbReference type="InterPro" id="IPR021788">
    <property type="entry name" value="CPP1-like"/>
</dbReference>
<keyword evidence="1" id="KW-0812">Transmembrane</keyword>
<dbReference type="STRING" id="1764295.A0A5B8MXA9"/>
<keyword evidence="3" id="KW-1185">Reference proteome</keyword>
<dbReference type="PANTHER" id="PTHR33372">
    <property type="match status" value="1"/>
</dbReference>
<accession>A0A5B8MXA9</accession>
<dbReference type="GO" id="GO:0031969">
    <property type="term" value="C:chloroplast membrane"/>
    <property type="evidence" value="ECO:0007669"/>
    <property type="project" value="TreeGrafter"/>
</dbReference>